<keyword evidence="2" id="KW-0238">DNA-binding</keyword>
<evidence type="ECO:0000256" key="1">
    <source>
        <dbReference type="ARBA" id="ARBA00023015"/>
    </source>
</evidence>
<dbReference type="Pfam" id="PF01638">
    <property type="entry name" value="HxlR"/>
    <property type="match status" value="1"/>
</dbReference>
<dbReference type="PANTHER" id="PTHR33204">
    <property type="entry name" value="TRANSCRIPTIONAL REGULATOR, MARR FAMILY"/>
    <property type="match status" value="1"/>
</dbReference>
<name>A0A5B2VNP8_9BACT</name>
<evidence type="ECO:0000313" key="5">
    <source>
        <dbReference type="EMBL" id="KAA2239827.1"/>
    </source>
</evidence>
<evidence type="ECO:0000256" key="2">
    <source>
        <dbReference type="ARBA" id="ARBA00023125"/>
    </source>
</evidence>
<dbReference type="PANTHER" id="PTHR33204:SF29">
    <property type="entry name" value="TRANSCRIPTIONAL REGULATOR"/>
    <property type="match status" value="1"/>
</dbReference>
<dbReference type="GO" id="GO:0003677">
    <property type="term" value="F:DNA binding"/>
    <property type="evidence" value="ECO:0007669"/>
    <property type="project" value="UniProtKB-KW"/>
</dbReference>
<evidence type="ECO:0000259" key="4">
    <source>
        <dbReference type="PROSITE" id="PS51118"/>
    </source>
</evidence>
<keyword evidence="1" id="KW-0805">Transcription regulation</keyword>
<evidence type="ECO:0000256" key="3">
    <source>
        <dbReference type="ARBA" id="ARBA00023163"/>
    </source>
</evidence>
<comment type="caution">
    <text evidence="5">The sequence shown here is derived from an EMBL/GenBank/DDBJ whole genome shotgun (WGS) entry which is preliminary data.</text>
</comment>
<reference evidence="5 6" key="1">
    <citation type="submission" date="2019-09" db="EMBL/GenBank/DDBJ databases">
        <title>Chitinophaga ginsengihumi sp. nov., isolated from soil of ginseng rhizosphere.</title>
        <authorList>
            <person name="Lee J."/>
        </authorList>
    </citation>
    <scope>NUCLEOTIDE SEQUENCE [LARGE SCALE GENOMIC DNA]</scope>
    <source>
        <strain evidence="5 6">BN140078</strain>
    </source>
</reference>
<feature type="domain" description="HTH hxlR-type" evidence="4">
    <location>
        <begin position="21"/>
        <end position="119"/>
    </location>
</feature>
<dbReference type="AlphaFoldDB" id="A0A5B2VNP8"/>
<reference evidence="5 6" key="2">
    <citation type="submission" date="2019-09" db="EMBL/GenBank/DDBJ databases">
        <authorList>
            <person name="Jin C."/>
        </authorList>
    </citation>
    <scope>NUCLEOTIDE SEQUENCE [LARGE SCALE GENOMIC DNA]</scope>
    <source>
        <strain evidence="5 6">BN140078</strain>
    </source>
</reference>
<dbReference type="PROSITE" id="PS51118">
    <property type="entry name" value="HTH_HXLR"/>
    <property type="match status" value="1"/>
</dbReference>
<organism evidence="5 6">
    <name type="scientific">Chitinophaga agrisoli</name>
    <dbReference type="NCBI Taxonomy" id="2607653"/>
    <lineage>
        <taxon>Bacteria</taxon>
        <taxon>Pseudomonadati</taxon>
        <taxon>Bacteroidota</taxon>
        <taxon>Chitinophagia</taxon>
        <taxon>Chitinophagales</taxon>
        <taxon>Chitinophagaceae</taxon>
        <taxon>Chitinophaga</taxon>
    </lineage>
</organism>
<dbReference type="Proteomes" id="UP000324611">
    <property type="component" value="Unassembled WGS sequence"/>
</dbReference>
<dbReference type="InterPro" id="IPR036390">
    <property type="entry name" value="WH_DNA-bd_sf"/>
</dbReference>
<keyword evidence="6" id="KW-1185">Reference proteome</keyword>
<gene>
    <name evidence="5" type="ORF">F0L74_26945</name>
</gene>
<dbReference type="SUPFAM" id="SSF46785">
    <property type="entry name" value="Winged helix' DNA-binding domain"/>
    <property type="match status" value="1"/>
</dbReference>
<dbReference type="RefSeq" id="WP_149841004.1">
    <property type="nucleotide sequence ID" value="NZ_VUOC01000004.1"/>
</dbReference>
<dbReference type="EMBL" id="VUOC01000004">
    <property type="protein sequence ID" value="KAA2239827.1"/>
    <property type="molecule type" value="Genomic_DNA"/>
</dbReference>
<proteinExistence type="predicted"/>
<dbReference type="Gene3D" id="1.10.10.10">
    <property type="entry name" value="Winged helix-like DNA-binding domain superfamily/Winged helix DNA-binding domain"/>
    <property type="match status" value="1"/>
</dbReference>
<accession>A0A5B2VNP8</accession>
<dbReference type="InterPro" id="IPR002577">
    <property type="entry name" value="HTH_HxlR"/>
</dbReference>
<dbReference type="InterPro" id="IPR036388">
    <property type="entry name" value="WH-like_DNA-bd_sf"/>
</dbReference>
<sequence>MKKTKLSSTNQLNKTYLEDTCMGAYALGIIGNRWKLSIFFYLNKGPMRFTEIKQSLQGITERMLALNLKEMERDQLISRTVFAEVPARVIYELTPIGRELTPVWEMLGLWGRKHKQAVEAEVTVKAAVV</sequence>
<keyword evidence="3" id="KW-0804">Transcription</keyword>
<protein>
    <submittedName>
        <fullName evidence="5">Helix-turn-helix transcriptional regulator</fullName>
    </submittedName>
</protein>
<evidence type="ECO:0000313" key="6">
    <source>
        <dbReference type="Proteomes" id="UP000324611"/>
    </source>
</evidence>